<evidence type="ECO:0000256" key="1">
    <source>
        <dbReference type="ARBA" id="ARBA00010553"/>
    </source>
</evidence>
<dbReference type="PANTHER" id="PTHR15599">
    <property type="entry name" value="RTDR1"/>
    <property type="match status" value="1"/>
</dbReference>
<dbReference type="GeneID" id="136802305"/>
<dbReference type="InterPro" id="IPR011989">
    <property type="entry name" value="ARM-like"/>
</dbReference>
<comment type="similarity">
    <text evidence="1">Belongs to the eutherian X-chromosome-specific Armcx family.</text>
</comment>
<proteinExistence type="inferred from homology"/>
<dbReference type="SUPFAM" id="SSF48371">
    <property type="entry name" value="ARM repeat"/>
    <property type="match status" value="1"/>
</dbReference>
<dbReference type="InterPro" id="IPR000225">
    <property type="entry name" value="Armadillo"/>
</dbReference>
<dbReference type="EnsemblMetazoa" id="CLYHEMT004706.1">
    <property type="protein sequence ID" value="CLYHEMP004706.1"/>
    <property type="gene ID" value="CLYHEMG004706"/>
</dbReference>
<sequence>MASTLISAELPPDVDPTKARLAYGQRAIPKLDEELNSTDLHTQQKALMALCDALHDPEKISTAIECSIVQSLKKLLSSKDAVVRMKATECKLIISGHSIGRQALIDVGAIKPLSKLFDDGCREVRVNTHKTMEMLSSIPLGAEAIVECGLIGVLIKKLADDSTDDIKLLILDTLHRCMRVKHQEALECDAMAIFTSLLNSPDREIRAKAAMDVKELSFPTAGKDKACQEGTVASLCRLLSDDFMDVKSQACAALMVITITTHGKYLALDANALPRLLKLLKEPSVELRLNALKALTTLSEAPKARSELLRSLTDIVELKNDPDSQAIRKAAQIAERTITWKP</sequence>
<keyword evidence="4" id="KW-1185">Reference proteome</keyword>
<dbReference type="Pfam" id="PF04826">
    <property type="entry name" value="Arm_2"/>
    <property type="match status" value="1"/>
</dbReference>
<dbReference type="InterPro" id="IPR006911">
    <property type="entry name" value="ARM-rpt_dom"/>
</dbReference>
<accession>A0A7M5UVA5</accession>
<dbReference type="AlphaFoldDB" id="A0A7M5UVA5"/>
<dbReference type="InterPro" id="IPR016024">
    <property type="entry name" value="ARM-type_fold"/>
</dbReference>
<dbReference type="SMART" id="SM00185">
    <property type="entry name" value="ARM"/>
    <property type="match status" value="4"/>
</dbReference>
<name>A0A7M5UVA5_9CNID</name>
<dbReference type="InterPro" id="IPR042856">
    <property type="entry name" value="RSP14"/>
</dbReference>
<dbReference type="OrthoDB" id="409644at2759"/>
<evidence type="ECO:0000313" key="4">
    <source>
        <dbReference type="Proteomes" id="UP000594262"/>
    </source>
</evidence>
<dbReference type="Proteomes" id="UP000594262">
    <property type="component" value="Unplaced"/>
</dbReference>
<reference evidence="3" key="1">
    <citation type="submission" date="2021-01" db="UniProtKB">
        <authorList>
            <consortium name="EnsemblMetazoa"/>
        </authorList>
    </citation>
    <scope>IDENTIFICATION</scope>
</reference>
<evidence type="ECO:0000259" key="2">
    <source>
        <dbReference type="Pfam" id="PF04826"/>
    </source>
</evidence>
<dbReference type="Gene3D" id="1.25.10.10">
    <property type="entry name" value="Leucine-rich Repeat Variant"/>
    <property type="match status" value="1"/>
</dbReference>
<dbReference type="RefSeq" id="XP_066915122.1">
    <property type="nucleotide sequence ID" value="XM_067059021.1"/>
</dbReference>
<protein>
    <recommendedName>
        <fullName evidence="2">Armadillo repeat-containing domain-containing protein</fullName>
    </recommendedName>
</protein>
<feature type="domain" description="Armadillo repeat-containing" evidence="2">
    <location>
        <begin position="175"/>
        <end position="310"/>
    </location>
</feature>
<evidence type="ECO:0000313" key="3">
    <source>
        <dbReference type="EnsemblMetazoa" id="CLYHEMP004706.1"/>
    </source>
</evidence>
<dbReference type="PANTHER" id="PTHR15599:SF1">
    <property type="entry name" value="RADIAL SPOKE HEAD 14 HOMOLOG"/>
    <property type="match status" value="1"/>
</dbReference>
<organism evidence="3 4">
    <name type="scientific">Clytia hemisphaerica</name>
    <dbReference type="NCBI Taxonomy" id="252671"/>
    <lineage>
        <taxon>Eukaryota</taxon>
        <taxon>Metazoa</taxon>
        <taxon>Cnidaria</taxon>
        <taxon>Hydrozoa</taxon>
        <taxon>Hydroidolina</taxon>
        <taxon>Leptothecata</taxon>
        <taxon>Obeliida</taxon>
        <taxon>Clytiidae</taxon>
        <taxon>Clytia</taxon>
    </lineage>
</organism>